<reference evidence="4 5" key="1">
    <citation type="submission" date="2014-08" db="EMBL/GenBank/DDBJ databases">
        <title>Complete genome sequence of Corynebacterium deserti GIMN1.010 (=DSM 45689), isolated from desert sand in western China.</title>
        <authorList>
            <person name="Ruckert C."/>
            <person name="Albersmeier A."/>
            <person name="Kalinowski J."/>
        </authorList>
    </citation>
    <scope>NUCLEOTIDE SEQUENCE [LARGE SCALE GENOMIC DNA]</scope>
    <source>
        <strain evidence="4 5">GIMN1.010</strain>
    </source>
</reference>
<keyword evidence="5" id="KW-1185">Reference proteome</keyword>
<keyword evidence="1" id="KW-0812">Transmembrane</keyword>
<sequence length="716" mass="80048">MGTAQRLRSVLKDSLRRGEPTPASQKVPRSGYRYDLDGLRGIAIAFVVLFHVFVGKVSGGVDVFLLLSGYFFLGSQLRYADRADSSINPWWPIWRTLRRLLPALVLVLGVSMAVIMAWIPKLQRIEIANQAVASLFYVQNWELASQGAAYGAASSEVSPFQHLWSMAVQGQFYVFAIALAMVIILIRRYRPEYSAVRLATPILAVLTSVSFFAAIVWYFVDQSINYYSTFTRFWEMGLGALLVLHGPRLLINARTKSIFAGVGLFMVLSTGFIMDGAHTFPGPMALYPIIGACLVILGDGRVAVFLSSKFMRWLGDIAYPLYLWHWPLLIIFTAWFEMDEPTVWLGIAVIALSVGLAQLTHKYVELPMQQQGKRPVFRESRSAEALKKLKTTRPAQVRAFAGVAVFAVAVSLTSSPQVLYQRVLDAQSTNLDPYTYPGALALTGLQYPQATPEPDPYVLADTVSPAWAKGCMSVIDDDPNELPVDKYDPEFCTFGDPTAQLEVYLVGGSHAEQWMAPLDALGKMHNFKVIPLVRQSCPTFVEDLDGIFSEDCADFNELVIERLEEVQPDLVVSNSTRPLLEKGRGIDEVPESYPTLWNFLEGQGIQFMGLRDNPWFIQPDGSGWLVSQCYAEEESLVDCSITRDNFYAPVDPAIEELNIREGMVAVDTSRWFCPEDLCIPVIGNVYVYRDGNHLSDEYAQSLAPFIWDHMRGLLNK</sequence>
<dbReference type="KEGG" id="cdx:CDES_03570"/>
<feature type="domain" description="Acyltransferase 3" evidence="2">
    <location>
        <begin position="34"/>
        <end position="359"/>
    </location>
</feature>
<feature type="transmembrane region" description="Helical" evidence="1">
    <location>
        <begin position="226"/>
        <end position="245"/>
    </location>
</feature>
<feature type="transmembrane region" description="Helical" evidence="1">
    <location>
        <begin position="198"/>
        <end position="220"/>
    </location>
</feature>
<dbReference type="Pfam" id="PF19040">
    <property type="entry name" value="SGNH"/>
    <property type="match status" value="1"/>
</dbReference>
<feature type="transmembrane region" description="Helical" evidence="1">
    <location>
        <begin position="63"/>
        <end position="80"/>
    </location>
</feature>
<dbReference type="OrthoDB" id="3404679at2"/>
<organism evidence="4 5">
    <name type="scientific">Corynebacterium deserti GIMN1.010</name>
    <dbReference type="NCBI Taxonomy" id="931089"/>
    <lineage>
        <taxon>Bacteria</taxon>
        <taxon>Bacillati</taxon>
        <taxon>Actinomycetota</taxon>
        <taxon>Actinomycetes</taxon>
        <taxon>Mycobacteriales</taxon>
        <taxon>Corynebacteriaceae</taxon>
        <taxon>Corynebacterium</taxon>
    </lineage>
</organism>
<feature type="transmembrane region" description="Helical" evidence="1">
    <location>
        <begin position="286"/>
        <end position="306"/>
    </location>
</feature>
<accession>A0A0M4CCV0</accession>
<evidence type="ECO:0000313" key="4">
    <source>
        <dbReference type="EMBL" id="ALC05166.1"/>
    </source>
</evidence>
<feature type="transmembrane region" description="Helical" evidence="1">
    <location>
        <begin position="163"/>
        <end position="186"/>
    </location>
</feature>
<feature type="transmembrane region" description="Helical" evidence="1">
    <location>
        <begin position="318"/>
        <end position="336"/>
    </location>
</feature>
<evidence type="ECO:0000259" key="2">
    <source>
        <dbReference type="Pfam" id="PF01757"/>
    </source>
</evidence>
<dbReference type="GO" id="GO:0009103">
    <property type="term" value="P:lipopolysaccharide biosynthetic process"/>
    <property type="evidence" value="ECO:0007669"/>
    <property type="project" value="TreeGrafter"/>
</dbReference>
<dbReference type="PANTHER" id="PTHR23028:SF53">
    <property type="entry name" value="ACYL_TRANSF_3 DOMAIN-CONTAINING PROTEIN"/>
    <property type="match status" value="1"/>
</dbReference>
<feature type="transmembrane region" description="Helical" evidence="1">
    <location>
        <begin position="38"/>
        <end position="57"/>
    </location>
</feature>
<keyword evidence="4" id="KW-0012">Acyltransferase</keyword>
<gene>
    <name evidence="4" type="ORF">CDES_03570</name>
</gene>
<dbReference type="PATRIC" id="fig|931089.4.peg.723"/>
<proteinExistence type="predicted"/>
<evidence type="ECO:0000313" key="5">
    <source>
        <dbReference type="Proteomes" id="UP000068067"/>
    </source>
</evidence>
<dbReference type="InterPro" id="IPR050879">
    <property type="entry name" value="Acyltransferase_3"/>
</dbReference>
<evidence type="ECO:0000256" key="1">
    <source>
        <dbReference type="SAM" id="Phobius"/>
    </source>
</evidence>
<name>A0A0M4CCV0_9CORY</name>
<feature type="transmembrane region" description="Helical" evidence="1">
    <location>
        <begin position="257"/>
        <end position="274"/>
    </location>
</feature>
<dbReference type="STRING" id="931089.CDES_03570"/>
<dbReference type="PANTHER" id="PTHR23028">
    <property type="entry name" value="ACETYLTRANSFERASE"/>
    <property type="match status" value="1"/>
</dbReference>
<keyword evidence="1" id="KW-1133">Transmembrane helix</keyword>
<feature type="transmembrane region" description="Helical" evidence="1">
    <location>
        <begin position="100"/>
        <end position="119"/>
    </location>
</feature>
<feature type="transmembrane region" description="Helical" evidence="1">
    <location>
        <begin position="397"/>
        <end position="420"/>
    </location>
</feature>
<keyword evidence="4" id="KW-0808">Transferase</keyword>
<dbReference type="AlphaFoldDB" id="A0A0M4CCV0"/>
<dbReference type="InterPro" id="IPR043968">
    <property type="entry name" value="SGNH"/>
</dbReference>
<protein>
    <submittedName>
        <fullName evidence="4">Acyltransferase</fullName>
    </submittedName>
</protein>
<dbReference type="Proteomes" id="UP000068067">
    <property type="component" value="Chromosome"/>
</dbReference>
<dbReference type="EMBL" id="CP009220">
    <property type="protein sequence ID" value="ALC05166.1"/>
    <property type="molecule type" value="Genomic_DNA"/>
</dbReference>
<dbReference type="GO" id="GO:0016747">
    <property type="term" value="F:acyltransferase activity, transferring groups other than amino-acyl groups"/>
    <property type="evidence" value="ECO:0007669"/>
    <property type="project" value="InterPro"/>
</dbReference>
<evidence type="ECO:0000259" key="3">
    <source>
        <dbReference type="Pfam" id="PF19040"/>
    </source>
</evidence>
<dbReference type="GO" id="GO:0016020">
    <property type="term" value="C:membrane"/>
    <property type="evidence" value="ECO:0007669"/>
    <property type="project" value="TreeGrafter"/>
</dbReference>
<feature type="domain" description="SGNH" evidence="3">
    <location>
        <begin position="488"/>
        <end position="706"/>
    </location>
</feature>
<keyword evidence="1" id="KW-0472">Membrane</keyword>
<dbReference type="InterPro" id="IPR002656">
    <property type="entry name" value="Acyl_transf_3_dom"/>
</dbReference>
<feature type="transmembrane region" description="Helical" evidence="1">
    <location>
        <begin position="342"/>
        <end position="364"/>
    </location>
</feature>
<dbReference type="Pfam" id="PF01757">
    <property type="entry name" value="Acyl_transf_3"/>
    <property type="match status" value="1"/>
</dbReference>